<dbReference type="RefSeq" id="WP_143988178.1">
    <property type="nucleotide sequence ID" value="NZ_CP041692.1"/>
</dbReference>
<evidence type="ECO:0000313" key="3">
    <source>
        <dbReference type="Proteomes" id="UP000319263"/>
    </source>
</evidence>
<gene>
    <name evidence="2" type="ORF">FOE78_22090</name>
</gene>
<keyword evidence="1" id="KW-0472">Membrane</keyword>
<sequence>MEDSTPADRQHTGTDHSAAPDLVWARRQRLLALVGTLVAILGLITAVGGLVGLAADAADARPYAITAVIGAAALALCCAVIAVCWFGQLRRWQAGDQSLDHGRARLTLIAHVASYPAVLVTMYGALAASALAYWDSLSGTLLGITFILVIFAQILGGTQLLRRSGPPGTIPTYLRKLNAKVQSLR</sequence>
<dbReference type="EMBL" id="CP041692">
    <property type="protein sequence ID" value="QDP98237.1"/>
    <property type="molecule type" value="Genomic_DNA"/>
</dbReference>
<name>A0A516Q457_9ACTN</name>
<evidence type="ECO:0000256" key="1">
    <source>
        <dbReference type="SAM" id="Phobius"/>
    </source>
</evidence>
<feature type="transmembrane region" description="Helical" evidence="1">
    <location>
        <begin position="30"/>
        <end position="51"/>
    </location>
</feature>
<protein>
    <submittedName>
        <fullName evidence="2">Uncharacterized protein</fullName>
    </submittedName>
</protein>
<evidence type="ECO:0000313" key="2">
    <source>
        <dbReference type="EMBL" id="QDP98237.1"/>
    </source>
</evidence>
<dbReference type="OrthoDB" id="9858341at2"/>
<dbReference type="AlphaFoldDB" id="A0A516Q457"/>
<proteinExistence type="predicted"/>
<keyword evidence="3" id="KW-1185">Reference proteome</keyword>
<keyword evidence="1" id="KW-1133">Transmembrane helix</keyword>
<feature type="transmembrane region" description="Helical" evidence="1">
    <location>
        <begin position="108"/>
        <end position="134"/>
    </location>
</feature>
<reference evidence="2 3" key="1">
    <citation type="submission" date="2019-07" db="EMBL/GenBank/DDBJ databases">
        <title>Microlunatus dokdonensis sp. nov. isolated from the rhizospheric soil of the wild plant Elymus tsukushiensis.</title>
        <authorList>
            <person name="Ghim S.-Y."/>
            <person name="Hwang Y.-J."/>
            <person name="Son J.-S."/>
            <person name="Shin J.-H."/>
        </authorList>
    </citation>
    <scope>NUCLEOTIDE SEQUENCE [LARGE SCALE GENOMIC DNA]</scope>
    <source>
        <strain evidence="2 3">KUDC0627</strain>
    </source>
</reference>
<dbReference type="KEGG" id="mik:FOE78_22090"/>
<dbReference type="Proteomes" id="UP000319263">
    <property type="component" value="Chromosome"/>
</dbReference>
<feature type="transmembrane region" description="Helical" evidence="1">
    <location>
        <begin position="140"/>
        <end position="161"/>
    </location>
</feature>
<accession>A0A516Q457</accession>
<organism evidence="2 3">
    <name type="scientific">Microlunatus elymi</name>
    <dbReference type="NCBI Taxonomy" id="2596828"/>
    <lineage>
        <taxon>Bacteria</taxon>
        <taxon>Bacillati</taxon>
        <taxon>Actinomycetota</taxon>
        <taxon>Actinomycetes</taxon>
        <taxon>Propionibacteriales</taxon>
        <taxon>Propionibacteriaceae</taxon>
        <taxon>Microlunatus</taxon>
    </lineage>
</organism>
<feature type="transmembrane region" description="Helical" evidence="1">
    <location>
        <begin position="63"/>
        <end position="87"/>
    </location>
</feature>
<keyword evidence="1" id="KW-0812">Transmembrane</keyword>